<evidence type="ECO:0000313" key="3">
    <source>
        <dbReference type="Proteomes" id="UP000249115"/>
    </source>
</evidence>
<dbReference type="AlphaFoldDB" id="A0A2W7T7X2"/>
<evidence type="ECO:0000313" key="1">
    <source>
        <dbReference type="EMBL" id="PZX59332.1"/>
    </source>
</evidence>
<evidence type="ECO:0000313" key="4">
    <source>
        <dbReference type="Proteomes" id="UP000321927"/>
    </source>
</evidence>
<organism evidence="1 3">
    <name type="scientific">Algoriphagus ratkowskyi</name>
    <dbReference type="NCBI Taxonomy" id="57028"/>
    <lineage>
        <taxon>Bacteria</taxon>
        <taxon>Pseudomonadati</taxon>
        <taxon>Bacteroidota</taxon>
        <taxon>Cytophagia</taxon>
        <taxon>Cytophagales</taxon>
        <taxon>Cyclobacteriaceae</taxon>
        <taxon>Algoriphagus</taxon>
    </lineage>
</organism>
<proteinExistence type="predicted"/>
<sequence>MTIKENIQELQDRLKYSGFGETLNKELEKQIKAKKSDFVLDMSKDLGEKKLDYGLNFRKSDEGRYYYNGFDAKLSTPEGKEQSQRFYQNQGISAKEALNLLEGRAVYKSMFNKEGERYNAWLQLDLGSRDEKGQHPVTQYHQNYGFKLEGAVKELPLKDLKSPDQIDLLLYSLKKGNRHQVEIEGNDGKFLLEANPRFKTINMYDGQGKRMKYSVLKAAKNQVSHEAKKDTQLKTKSKGVKM</sequence>
<accession>A0A2W7T7X2</accession>
<dbReference type="EMBL" id="QKZU01000004">
    <property type="protein sequence ID" value="PZX59332.1"/>
    <property type="molecule type" value="Genomic_DNA"/>
</dbReference>
<dbReference type="OrthoDB" id="6372253at2"/>
<comment type="caution">
    <text evidence="1">The sequence shown here is derived from an EMBL/GenBank/DDBJ whole genome shotgun (WGS) entry which is preliminary data.</text>
</comment>
<gene>
    <name evidence="2" type="ORF">ESW18_11380</name>
    <name evidence="1" type="ORF">LV84_01363</name>
</gene>
<evidence type="ECO:0000313" key="2">
    <source>
        <dbReference type="EMBL" id="TXD77402.1"/>
    </source>
</evidence>
<dbReference type="RefSeq" id="WP_086501229.1">
    <property type="nucleotide sequence ID" value="NZ_MSSV01000007.1"/>
</dbReference>
<name>A0A2W7T7X2_9BACT</name>
<keyword evidence="4" id="KW-1185">Reference proteome</keyword>
<dbReference type="Proteomes" id="UP000321927">
    <property type="component" value="Unassembled WGS sequence"/>
</dbReference>
<dbReference type="EMBL" id="VORV01000007">
    <property type="protein sequence ID" value="TXD77402.1"/>
    <property type="molecule type" value="Genomic_DNA"/>
</dbReference>
<reference evidence="1 3" key="1">
    <citation type="submission" date="2018-06" db="EMBL/GenBank/DDBJ databases">
        <title>Genomic Encyclopedia of Archaeal and Bacterial Type Strains, Phase II (KMG-II): from individual species to whole genera.</title>
        <authorList>
            <person name="Goeker M."/>
        </authorList>
    </citation>
    <scope>NUCLEOTIDE SEQUENCE [LARGE SCALE GENOMIC DNA]</scope>
    <source>
        <strain evidence="1 3">DSM 22686</strain>
    </source>
</reference>
<reference evidence="2 4" key="2">
    <citation type="submission" date="2019-08" db="EMBL/GenBank/DDBJ databases">
        <title>Genome of Algoriphagus ratkowskyi IC026.</title>
        <authorList>
            <person name="Bowman J.P."/>
        </authorList>
    </citation>
    <scope>NUCLEOTIDE SEQUENCE [LARGE SCALE GENOMIC DNA]</scope>
    <source>
        <strain evidence="2 4">IC026</strain>
    </source>
</reference>
<protein>
    <recommendedName>
        <fullName evidence="5">DUF3945 domain-containing protein</fullName>
    </recommendedName>
</protein>
<evidence type="ECO:0008006" key="5">
    <source>
        <dbReference type="Google" id="ProtNLM"/>
    </source>
</evidence>
<dbReference type="Proteomes" id="UP000249115">
    <property type="component" value="Unassembled WGS sequence"/>
</dbReference>